<sequence length="360" mass="38854">MDPGPQRLTVDAARQLTFKATAPARTTEESLYDSCCKRVRQEAATGHLQASCVVPQFIFGLPLFNRRIMRDKLALRFEREGWTVSCYGQEGLVIGRPVYVDSALGQIGQASPGQVKLKLANALKGVSRVRLRDAQIPRLDDIPYVAVGLRCGRGAFIDNVQVPYDPNAVTTSGLFNVTSVSPGPPIFAVLPIAQVTSTNAIDYAASVPYVYLNQERYDFEFKPPINSMDDLEIQLYRPPLPSAPSTFAPYDTRVYVVTLDVAPTGDYAGVLVTNKALSDQRSLPYFFTATVVTVSGFRLLLGAASSSAALAAYSSFLGQAGLLPEERTLYTSTGNAIGTATGVTPTTTQATLNLEFDCAS</sequence>
<evidence type="ECO:0000313" key="1">
    <source>
        <dbReference type="EMBL" id="KAK9816163.1"/>
    </source>
</evidence>
<evidence type="ECO:0000313" key="2">
    <source>
        <dbReference type="Proteomes" id="UP001438707"/>
    </source>
</evidence>
<dbReference type="Proteomes" id="UP001438707">
    <property type="component" value="Unassembled WGS sequence"/>
</dbReference>
<protein>
    <submittedName>
        <fullName evidence="1">Uncharacterized protein</fullName>
    </submittedName>
</protein>
<gene>
    <name evidence="1" type="ORF">WJX74_010228</name>
</gene>
<keyword evidence="2" id="KW-1185">Reference proteome</keyword>
<proteinExistence type="predicted"/>
<name>A0AAW1Q5K9_9CHLO</name>
<organism evidence="1 2">
    <name type="scientific">Apatococcus lobatus</name>
    <dbReference type="NCBI Taxonomy" id="904363"/>
    <lineage>
        <taxon>Eukaryota</taxon>
        <taxon>Viridiplantae</taxon>
        <taxon>Chlorophyta</taxon>
        <taxon>core chlorophytes</taxon>
        <taxon>Trebouxiophyceae</taxon>
        <taxon>Chlorellales</taxon>
        <taxon>Chlorellaceae</taxon>
        <taxon>Apatococcus</taxon>
    </lineage>
</organism>
<comment type="caution">
    <text evidence="1">The sequence shown here is derived from an EMBL/GenBank/DDBJ whole genome shotgun (WGS) entry which is preliminary data.</text>
</comment>
<dbReference type="EMBL" id="JALJOS010000091">
    <property type="protein sequence ID" value="KAK9816163.1"/>
    <property type="molecule type" value="Genomic_DNA"/>
</dbReference>
<dbReference type="Pfam" id="PF19063">
    <property type="entry name" value="DUF5759"/>
    <property type="match status" value="1"/>
</dbReference>
<dbReference type="InterPro" id="IPR043977">
    <property type="entry name" value="DUF5759"/>
</dbReference>
<accession>A0AAW1Q5K9</accession>
<dbReference type="AlphaFoldDB" id="A0AAW1Q5K9"/>
<reference evidence="1 2" key="1">
    <citation type="journal article" date="2024" name="Nat. Commun.">
        <title>Phylogenomics reveals the evolutionary origins of lichenization in chlorophyte algae.</title>
        <authorList>
            <person name="Puginier C."/>
            <person name="Libourel C."/>
            <person name="Otte J."/>
            <person name="Skaloud P."/>
            <person name="Haon M."/>
            <person name="Grisel S."/>
            <person name="Petersen M."/>
            <person name="Berrin J.G."/>
            <person name="Delaux P.M."/>
            <person name="Dal Grande F."/>
            <person name="Keller J."/>
        </authorList>
    </citation>
    <scope>NUCLEOTIDE SEQUENCE [LARGE SCALE GENOMIC DNA]</scope>
    <source>
        <strain evidence="1 2">SAG 2145</strain>
    </source>
</reference>